<dbReference type="InParanoid" id="A0A194QR37"/>
<reference evidence="2 3" key="1">
    <citation type="journal article" date="2015" name="Nat. Commun.">
        <title>Outbred genome sequencing and CRISPR/Cas9 gene editing in butterflies.</title>
        <authorList>
            <person name="Li X."/>
            <person name="Fan D."/>
            <person name="Zhang W."/>
            <person name="Liu G."/>
            <person name="Zhang L."/>
            <person name="Zhao L."/>
            <person name="Fang X."/>
            <person name="Chen L."/>
            <person name="Dong Y."/>
            <person name="Chen Y."/>
            <person name="Ding Y."/>
            <person name="Zhao R."/>
            <person name="Feng M."/>
            <person name="Zhu Y."/>
            <person name="Feng Y."/>
            <person name="Jiang X."/>
            <person name="Zhu D."/>
            <person name="Xiang H."/>
            <person name="Feng X."/>
            <person name="Li S."/>
            <person name="Wang J."/>
            <person name="Zhang G."/>
            <person name="Kronforst M.R."/>
            <person name="Wang W."/>
        </authorList>
    </citation>
    <scope>NUCLEOTIDE SEQUENCE [LARGE SCALE GENOMIC DNA]</scope>
    <source>
        <strain evidence="2">Ya'a_city_454_Pm</strain>
        <tissue evidence="2">Whole body</tissue>
    </source>
</reference>
<dbReference type="Proteomes" id="UP000053240">
    <property type="component" value="Unassembled WGS sequence"/>
</dbReference>
<dbReference type="AlphaFoldDB" id="A0A194QR37"/>
<organism evidence="2 3">
    <name type="scientific">Papilio machaon</name>
    <name type="common">Old World swallowtail butterfly</name>
    <dbReference type="NCBI Taxonomy" id="76193"/>
    <lineage>
        <taxon>Eukaryota</taxon>
        <taxon>Metazoa</taxon>
        <taxon>Ecdysozoa</taxon>
        <taxon>Arthropoda</taxon>
        <taxon>Hexapoda</taxon>
        <taxon>Insecta</taxon>
        <taxon>Pterygota</taxon>
        <taxon>Neoptera</taxon>
        <taxon>Endopterygota</taxon>
        <taxon>Lepidoptera</taxon>
        <taxon>Glossata</taxon>
        <taxon>Ditrysia</taxon>
        <taxon>Papilionoidea</taxon>
        <taxon>Papilionidae</taxon>
        <taxon>Papilioninae</taxon>
        <taxon>Papilio</taxon>
    </lineage>
</organism>
<name>A0A194QR37_PAPMA</name>
<evidence type="ECO:0000256" key="1">
    <source>
        <dbReference type="SAM" id="MobiDB-lite"/>
    </source>
</evidence>
<dbReference type="EMBL" id="KQ461185">
    <property type="protein sequence ID" value="KPJ07435.1"/>
    <property type="molecule type" value="Genomic_DNA"/>
</dbReference>
<sequence>MCSIAELHKELPSALLSLLSARQPAALAPSRLQLAAALHAPAALDALAAVPDTMKPLLLQHAFLQNNNTLALADYKPKRDDHDSDAEYDDTDDIVLPDETETMYESAGVGLGAGRGLGARSTPTRRSTPRPRARGTASGRERLGRGESAVRVPTLRQEVPLEVHSAPPRERGVRRQGARAPVSLLLVPRQAARQPRRAHPQAPPRRVVRLRQQQGAPQQEDLLLRVVLVHALLVHNVRNGNVRPK</sequence>
<accession>A0A194QR37</accession>
<feature type="region of interest" description="Disordered" evidence="1">
    <location>
        <begin position="190"/>
        <end position="213"/>
    </location>
</feature>
<proteinExistence type="predicted"/>
<feature type="region of interest" description="Disordered" evidence="1">
    <location>
        <begin position="107"/>
        <end position="155"/>
    </location>
</feature>
<keyword evidence="3" id="KW-1185">Reference proteome</keyword>
<protein>
    <submittedName>
        <fullName evidence="2">Uncharacterized protein</fullName>
    </submittedName>
</protein>
<evidence type="ECO:0000313" key="2">
    <source>
        <dbReference type="EMBL" id="KPJ07435.1"/>
    </source>
</evidence>
<gene>
    <name evidence="2" type="ORF">RR48_08448</name>
</gene>
<evidence type="ECO:0000313" key="3">
    <source>
        <dbReference type="Proteomes" id="UP000053240"/>
    </source>
</evidence>